<feature type="compositionally biased region" description="Polar residues" evidence="2">
    <location>
        <begin position="151"/>
        <end position="168"/>
    </location>
</feature>
<feature type="compositionally biased region" description="Polar residues" evidence="2">
    <location>
        <begin position="695"/>
        <end position="705"/>
    </location>
</feature>
<organism evidence="3 4">
    <name type="scientific">Giardia intestinalis (strain ATCC 50803 / WB clone C6)</name>
    <name type="common">Giardia lamblia</name>
    <dbReference type="NCBI Taxonomy" id="184922"/>
    <lineage>
        <taxon>Eukaryota</taxon>
        <taxon>Metamonada</taxon>
        <taxon>Diplomonadida</taxon>
        <taxon>Hexamitidae</taxon>
        <taxon>Giardiinae</taxon>
        <taxon>Giardia</taxon>
    </lineage>
</organism>
<dbReference type="VEuPathDB" id="GiardiaDB:GL50803_16595"/>
<feature type="compositionally biased region" description="Polar residues" evidence="2">
    <location>
        <begin position="126"/>
        <end position="135"/>
    </location>
</feature>
<dbReference type="Proteomes" id="UP000001548">
    <property type="component" value="Unassembled WGS sequence"/>
</dbReference>
<dbReference type="OMA" id="EEEIWAF"/>
<feature type="region of interest" description="Disordered" evidence="2">
    <location>
        <begin position="62"/>
        <end position="99"/>
    </location>
</feature>
<keyword evidence="4" id="KW-1185">Reference proteome</keyword>
<dbReference type="GO" id="GO:0006886">
    <property type="term" value="P:intracellular protein transport"/>
    <property type="evidence" value="ECO:0000318"/>
    <property type="project" value="GO_Central"/>
</dbReference>
<feature type="compositionally biased region" description="Basic and acidic residues" evidence="2">
    <location>
        <begin position="1422"/>
        <end position="1442"/>
    </location>
</feature>
<feature type="region of interest" description="Disordered" evidence="2">
    <location>
        <begin position="151"/>
        <end position="345"/>
    </location>
</feature>
<dbReference type="SMR" id="A8B344"/>
<evidence type="ECO:0000313" key="3">
    <source>
        <dbReference type="EMBL" id="KAE8303098.1"/>
    </source>
</evidence>
<feature type="compositionally biased region" description="Basic and acidic residues" evidence="2">
    <location>
        <begin position="85"/>
        <end position="99"/>
    </location>
</feature>
<evidence type="ECO:0000256" key="2">
    <source>
        <dbReference type="SAM" id="MobiDB-lite"/>
    </source>
</evidence>
<gene>
    <name evidence="3" type="ORF">GL50803_0016595</name>
</gene>
<feature type="region of interest" description="Disordered" evidence="2">
    <location>
        <begin position="361"/>
        <end position="435"/>
    </location>
</feature>
<comment type="caution">
    <text evidence="3">The sequence shown here is derived from an EMBL/GenBank/DDBJ whole genome shotgun (WGS) entry which is preliminary data.</text>
</comment>
<accession>A8B344</accession>
<feature type="region of interest" description="Disordered" evidence="2">
    <location>
        <begin position="457"/>
        <end position="708"/>
    </location>
</feature>
<name>A8B344_GIAIC</name>
<dbReference type="HOGENOM" id="CLU_237844_0_0_1"/>
<dbReference type="PROSITE" id="PS50195">
    <property type="entry name" value="PX"/>
    <property type="match status" value="1"/>
</dbReference>
<protein>
    <submittedName>
        <fullName evidence="3">PX domain-containing protein</fullName>
    </submittedName>
</protein>
<evidence type="ECO:0000313" key="4">
    <source>
        <dbReference type="Proteomes" id="UP000001548"/>
    </source>
</evidence>
<feature type="region of interest" description="Disordered" evidence="2">
    <location>
        <begin position="113"/>
        <end position="138"/>
    </location>
</feature>
<feature type="region of interest" description="Disordered" evidence="2">
    <location>
        <begin position="765"/>
        <end position="788"/>
    </location>
</feature>
<reference evidence="3 4" key="1">
    <citation type="journal article" date="2007" name="Science">
        <title>Genomic minimalism in the early diverging intestinal parasite Giardia lamblia.</title>
        <authorList>
            <person name="Morrison H.G."/>
            <person name="McArthur A.G."/>
            <person name="Gillin F.D."/>
            <person name="Aley S.B."/>
            <person name="Adam R.D."/>
            <person name="Olsen G.J."/>
            <person name="Best A.A."/>
            <person name="Cande W.Z."/>
            <person name="Chen F."/>
            <person name="Cipriano M.J."/>
            <person name="Davids B.J."/>
            <person name="Dawson S.C."/>
            <person name="Elmendorf H.G."/>
            <person name="Hehl A.B."/>
            <person name="Holder M.E."/>
            <person name="Huse S.M."/>
            <person name="Kim U.U."/>
            <person name="Lasek-Nesselquist E."/>
            <person name="Manning G."/>
            <person name="Nigam A."/>
            <person name="Nixon J.E."/>
            <person name="Palm D."/>
            <person name="Passamaneck N.E."/>
            <person name="Prabhu A."/>
            <person name="Reich C.I."/>
            <person name="Reiner D.S."/>
            <person name="Samuelson J."/>
            <person name="Svard S.G."/>
            <person name="Sogin M.L."/>
        </authorList>
    </citation>
    <scope>NUCLEOTIDE SEQUENCE [LARGE SCALE GENOMIC DNA]</scope>
    <source>
        <strain evidence="3 4">WB C6</strain>
    </source>
</reference>
<dbReference type="PANTHER" id="PTHR12431">
    <property type="entry name" value="SORTING NEXIN 17 AND 27"/>
    <property type="match status" value="1"/>
</dbReference>
<dbReference type="SUPFAM" id="SSF64268">
    <property type="entry name" value="PX domain"/>
    <property type="match status" value="1"/>
</dbReference>
<feature type="region of interest" description="Disordered" evidence="2">
    <location>
        <begin position="725"/>
        <end position="746"/>
    </location>
</feature>
<feature type="coiled-coil region" evidence="1">
    <location>
        <begin position="855"/>
        <end position="882"/>
    </location>
</feature>
<dbReference type="GO" id="GO:0032456">
    <property type="term" value="P:endocytic recycling"/>
    <property type="evidence" value="ECO:0000318"/>
    <property type="project" value="GO_Central"/>
</dbReference>
<dbReference type="GeneID" id="5703047"/>
<feature type="compositionally biased region" description="Basic and acidic residues" evidence="2">
    <location>
        <begin position="663"/>
        <end position="672"/>
    </location>
</feature>
<feature type="compositionally biased region" description="Low complexity" evidence="2">
    <location>
        <begin position="214"/>
        <end position="227"/>
    </location>
</feature>
<dbReference type="EMBL" id="AACB03000003">
    <property type="protein sequence ID" value="KAE8303098.1"/>
    <property type="molecule type" value="Genomic_DNA"/>
</dbReference>
<dbReference type="InterPro" id="IPR001683">
    <property type="entry name" value="PX_dom"/>
</dbReference>
<feature type="region of interest" description="Disordered" evidence="2">
    <location>
        <begin position="1422"/>
        <end position="1444"/>
    </location>
</feature>
<feature type="coiled-coil region" evidence="1">
    <location>
        <begin position="1495"/>
        <end position="1529"/>
    </location>
</feature>
<dbReference type="RefSeq" id="XP_001710121.1">
    <property type="nucleotide sequence ID" value="XM_001710069.1"/>
</dbReference>
<sequence>MEDIAYTDGYAAQYGDNYAYDGYGYGGDLAVGDYNPYGTDYGYDAGGYDYGAGYGGYGNQETGYGDQTYGYGEPAEQPQDSLSLKLDEPKPFTEQDDGRSLVVRTDAASVSMDPFSAPIDTVTEPIGSQTHTSSAFPPVSQDLLNSIRVQQETSGNLSKSPSKISSRPASARLDELDKVIEEDAEQLNREAKTDTHVTGAAPDTSDMFGFTDQPAAPTATEEPVATAGDDMFGFGLESDAHDATVQPPVEDAGPALPDKEAPSTEAEDDMFGFATSPQETIASPPAGSTAPAAEPVDDMFGFTDPAVESAATAEPGTMEGDDMFGFGPSESTPKDPDTDASAVAKDVTVDAQDAADDMFGFDGAGSPAEAPAQSTEAVASPVADLETDSMFGFDSPPAPADNTTTVPVDDSADDLFGFGPSTLDAQGEPAQDAQPDIQDVAQVSADSMFGFDLPADASATVEPSTTGLATEKPEDSPVDDMFGFSPNEAAATAKSDEDQEITPVNTKTLDEPLSVANDYTQPTAGPSDDMFGFGNSADLPQTDSVPHSGATADSMFGFDSVPATGASVEPPTETPELHDASQTQPTLDMPTIPEHIPTIEDNQTDLSHESQNESQVASEESDQLRETNETLEGEEMNKELAQEPAVEDMFGFGDASAPVEDSSTEKATESHPTEPPNLADLPPPVSASSLLPVQTLESAKQSARAATTPVADMAIDIDSMISAALVPQQPSPAPEQKVEDQVLDESSPNVITAELPPIVVKGSLEEANDKSAAESQHEPVELSEDRDLSKDIELVAQDPLPAEEDTQDIFVEPAVPVEALERLAISETFIKLQEELQFTYLMPEPNREELDKLQMTDHEQQLIQLKDEAERLQRENKVLAGRSAAPRHLHPNEFDSKSISVSFFEGLLNEPTHSDGISLTTGEELRLLAILEQGDYEALDALHGMSPEELQLMEQREREFNLKLKELTDRRDELLYKDDTEALKLIEEEIWAFVDAEEEKKMRIQAADDLLKKRAQEEEDRRRAEIEAKIKEEQDRVAEERRLQEEMIALQKKQQQEYAEQETRKADLLREAMEKEQLERIEEEQRIKAEARRRLIDDLEATAERAAAEDRIRVKAELEEMARIKKELEEAARTASEEKRKLLLQQKEQLEREMAETARRHEEDVARRHKELQTLHEERRKMREQRLASSEPMDELLREDGNDASADPFSYASLDIERRIREMKAQLEKEMTEKMALEHADLNALEQELAAKKLSTLQAERLLSTAASDTVARLDNEDRLFNEAMDAKRQELLLLKEQYGLVRHQNESQRALHLEEQRKAKKLARLVEQVAELAEKKHNLERKIAHGNKEFHKKESKLVASNSKGALKALRKEHAKEHEALETQLSSVSEQLRRAKKQLKVLNPQGETSDMDRSLSVKDYLRSTDRSEKEQEVSAADKDHSQPRLSVFEGGSLGQPSLVSGHGIGTAMSTGVDHGDGGRKQHASSDLPVALQKLREEHARRLEKIEQRRAAFASEREQLQAQAHALEAQLSKPVNVPDSKLRTREQRKQIIFAEMNRMEKLSKAHMVEVKPQIPEKTIDDILNERRKRHGEEREQLKNMAVRFTSAYDRHSRVSVNMDSSDDEWNDLAARTSSRYADISAKPRSMQAQVRQFASDRIDPAFNSYIEAPVRPGYESSLLSYVKVSSDPTTCHPTKFVARLTAHTWCIEQKSKPYVVYTFTISTEKGVFEVAKRFSELRELDKALRRVFPTVTLPKYPSSMGGKFTDEQLEERKRLLGRYMSQLNQIAVIRTSQVYKEFIQMKVRHDILVYHR</sequence>
<dbReference type="STRING" id="184922.A8B344"/>
<evidence type="ECO:0000256" key="1">
    <source>
        <dbReference type="SAM" id="Coils"/>
    </source>
</evidence>
<dbReference type="SMART" id="SM00312">
    <property type="entry name" value="PX"/>
    <property type="match status" value="1"/>
</dbReference>
<dbReference type="GO" id="GO:0005769">
    <property type="term" value="C:early endosome"/>
    <property type="evidence" value="ECO:0000318"/>
    <property type="project" value="GO_Central"/>
</dbReference>
<dbReference type="Gene3D" id="3.30.1520.10">
    <property type="entry name" value="Phox-like domain"/>
    <property type="match status" value="1"/>
</dbReference>
<proteinExistence type="predicted"/>
<dbReference type="KEGG" id="gla:GL50803_0016595"/>
<feature type="compositionally biased region" description="Basic and acidic residues" evidence="2">
    <location>
        <begin position="172"/>
        <end position="195"/>
    </location>
</feature>
<feature type="coiled-coil region" evidence="1">
    <location>
        <begin position="1316"/>
        <end position="1398"/>
    </location>
</feature>
<dbReference type="GO" id="GO:0035091">
    <property type="term" value="F:phosphatidylinositol binding"/>
    <property type="evidence" value="ECO:0000318"/>
    <property type="project" value="GO_Central"/>
</dbReference>
<feature type="compositionally biased region" description="Low complexity" evidence="2">
    <location>
        <begin position="282"/>
        <end position="294"/>
    </location>
</feature>
<dbReference type="CDD" id="cd06093">
    <property type="entry name" value="PX_domain"/>
    <property type="match status" value="1"/>
</dbReference>
<keyword evidence="1" id="KW-0175">Coiled coil</keyword>
<dbReference type="InterPro" id="IPR036871">
    <property type="entry name" value="PX_dom_sf"/>
</dbReference>
<feature type="coiled-coil region" evidence="1">
    <location>
        <begin position="1213"/>
        <end position="1248"/>
    </location>
</feature>
<dbReference type="PANTHER" id="PTHR12431:SF14">
    <property type="entry name" value="LD15323P"/>
    <property type="match status" value="1"/>
</dbReference>
<dbReference type="Pfam" id="PF00787">
    <property type="entry name" value="PX"/>
    <property type="match status" value="1"/>
</dbReference>
<feature type="coiled-coil region" evidence="1">
    <location>
        <begin position="1007"/>
        <end position="1167"/>
    </location>
</feature>